<gene>
    <name evidence="1" type="ORF">K3G42_013589</name>
</gene>
<organism evidence="1 2">
    <name type="scientific">Sphaerodactylus townsendi</name>
    <dbReference type="NCBI Taxonomy" id="933632"/>
    <lineage>
        <taxon>Eukaryota</taxon>
        <taxon>Metazoa</taxon>
        <taxon>Chordata</taxon>
        <taxon>Craniata</taxon>
        <taxon>Vertebrata</taxon>
        <taxon>Euteleostomi</taxon>
        <taxon>Lepidosauria</taxon>
        <taxon>Squamata</taxon>
        <taxon>Bifurcata</taxon>
        <taxon>Gekkota</taxon>
        <taxon>Sphaerodactylidae</taxon>
        <taxon>Sphaerodactylus</taxon>
    </lineage>
</organism>
<accession>A0ACB8G0I7</accession>
<evidence type="ECO:0000313" key="1">
    <source>
        <dbReference type="EMBL" id="KAH8013211.1"/>
    </source>
</evidence>
<dbReference type="Proteomes" id="UP000827872">
    <property type="component" value="Linkage Group LG02"/>
</dbReference>
<reference evidence="1" key="1">
    <citation type="submission" date="2021-08" db="EMBL/GenBank/DDBJ databases">
        <title>The first chromosome-level gecko genome reveals the dynamic sex chromosomes of Neotropical dwarf geckos (Sphaerodactylidae: Sphaerodactylus).</title>
        <authorList>
            <person name="Pinto B.J."/>
            <person name="Keating S.E."/>
            <person name="Gamble T."/>
        </authorList>
    </citation>
    <scope>NUCLEOTIDE SEQUENCE</scope>
    <source>
        <strain evidence="1">TG3544</strain>
    </source>
</reference>
<sequence length="126" mass="15123">MSKLERNYRFGRHAIVENVSYRAPVRETSSRASNGFAETRRFWLWRSDWRPGRRTGLSFGGIARMRGTTDDYTEENIRRRYFGGLTQLRNRCRIKDYGTVVNTCGNNRLFRLRWLQRCGLPKFRFF</sequence>
<name>A0ACB8G0I7_9SAUR</name>
<dbReference type="EMBL" id="CM037615">
    <property type="protein sequence ID" value="KAH8013211.1"/>
    <property type="molecule type" value="Genomic_DNA"/>
</dbReference>
<evidence type="ECO:0000313" key="2">
    <source>
        <dbReference type="Proteomes" id="UP000827872"/>
    </source>
</evidence>
<proteinExistence type="predicted"/>
<comment type="caution">
    <text evidence="1">The sequence shown here is derived from an EMBL/GenBank/DDBJ whole genome shotgun (WGS) entry which is preliminary data.</text>
</comment>
<protein>
    <submittedName>
        <fullName evidence="1">Uncharacterized protein</fullName>
    </submittedName>
</protein>
<keyword evidence="2" id="KW-1185">Reference proteome</keyword>